<dbReference type="Proteomes" id="UP001479436">
    <property type="component" value="Unassembled WGS sequence"/>
</dbReference>
<protein>
    <submittedName>
        <fullName evidence="2">Uncharacterized protein</fullName>
    </submittedName>
</protein>
<comment type="caution">
    <text evidence="2">The sequence shown here is derived from an EMBL/GenBank/DDBJ whole genome shotgun (WGS) entry which is preliminary data.</text>
</comment>
<accession>A0ABR2VXT4</accession>
<feature type="region of interest" description="Disordered" evidence="1">
    <location>
        <begin position="1"/>
        <end position="20"/>
    </location>
</feature>
<gene>
    <name evidence="2" type="ORF">K7432_009057</name>
</gene>
<organism evidence="2 3">
    <name type="scientific">Basidiobolus ranarum</name>
    <dbReference type="NCBI Taxonomy" id="34480"/>
    <lineage>
        <taxon>Eukaryota</taxon>
        <taxon>Fungi</taxon>
        <taxon>Fungi incertae sedis</taxon>
        <taxon>Zoopagomycota</taxon>
        <taxon>Entomophthoromycotina</taxon>
        <taxon>Basidiobolomycetes</taxon>
        <taxon>Basidiobolales</taxon>
        <taxon>Basidiobolaceae</taxon>
        <taxon>Basidiobolus</taxon>
    </lineage>
</organism>
<evidence type="ECO:0000313" key="2">
    <source>
        <dbReference type="EMBL" id="KAK9709430.1"/>
    </source>
</evidence>
<reference evidence="2 3" key="1">
    <citation type="submission" date="2023-04" db="EMBL/GenBank/DDBJ databases">
        <title>Genome of Basidiobolus ranarum AG-B5.</title>
        <authorList>
            <person name="Stajich J.E."/>
            <person name="Carter-House D."/>
            <person name="Gryganskyi A."/>
        </authorList>
    </citation>
    <scope>NUCLEOTIDE SEQUENCE [LARGE SCALE GENOMIC DNA]</scope>
    <source>
        <strain evidence="2 3">AG-B5</strain>
    </source>
</reference>
<sequence length="88" mass="10029">MNSFSQNSQNSSFVHDEPSHTRSFSYMLKPYMSEESLSDIALEGFRGSFSSSDFSQYKHDELEPEQNEQSSSNLDFFLMLTLGATLLL</sequence>
<proteinExistence type="predicted"/>
<evidence type="ECO:0000256" key="1">
    <source>
        <dbReference type="SAM" id="MobiDB-lite"/>
    </source>
</evidence>
<feature type="compositionally biased region" description="Low complexity" evidence="1">
    <location>
        <begin position="1"/>
        <end position="13"/>
    </location>
</feature>
<keyword evidence="3" id="KW-1185">Reference proteome</keyword>
<evidence type="ECO:0000313" key="3">
    <source>
        <dbReference type="Proteomes" id="UP001479436"/>
    </source>
</evidence>
<dbReference type="EMBL" id="JASJQH010007411">
    <property type="protein sequence ID" value="KAK9709430.1"/>
    <property type="molecule type" value="Genomic_DNA"/>
</dbReference>
<name>A0ABR2VXT4_9FUNG</name>